<gene>
    <name evidence="8" type="primary">phnC</name>
    <name evidence="8" type="ORF">FY030_08245</name>
</gene>
<keyword evidence="2" id="KW-1003">Cell membrane</keyword>
<dbReference type="PANTHER" id="PTHR43166">
    <property type="entry name" value="AMINO ACID IMPORT ATP-BINDING PROTEIN"/>
    <property type="match status" value="1"/>
</dbReference>
<accession>A0A5J6V8Z7</accession>
<dbReference type="Gene3D" id="3.40.50.300">
    <property type="entry name" value="P-loop containing nucleotide triphosphate hydrolases"/>
    <property type="match status" value="1"/>
</dbReference>
<dbReference type="GO" id="GO:0016887">
    <property type="term" value="F:ATP hydrolysis activity"/>
    <property type="evidence" value="ECO:0007669"/>
    <property type="project" value="InterPro"/>
</dbReference>
<evidence type="ECO:0000256" key="6">
    <source>
        <dbReference type="ARBA" id="ARBA00023136"/>
    </source>
</evidence>
<dbReference type="GO" id="GO:0015416">
    <property type="term" value="F:ABC-type phosphonate transporter activity"/>
    <property type="evidence" value="ECO:0007669"/>
    <property type="project" value="InterPro"/>
</dbReference>
<dbReference type="GO" id="GO:0016020">
    <property type="term" value="C:membrane"/>
    <property type="evidence" value="ECO:0007669"/>
    <property type="project" value="InterPro"/>
</dbReference>
<keyword evidence="3" id="KW-0547">Nucleotide-binding</keyword>
<name>A0A5J6V8Z7_9MICO</name>
<dbReference type="InterPro" id="IPR003439">
    <property type="entry name" value="ABC_transporter-like_ATP-bd"/>
</dbReference>
<dbReference type="AlphaFoldDB" id="A0A5J6V8Z7"/>
<dbReference type="PROSITE" id="PS50893">
    <property type="entry name" value="ABC_TRANSPORTER_2"/>
    <property type="match status" value="1"/>
</dbReference>
<keyword evidence="6" id="KW-0472">Membrane</keyword>
<dbReference type="OrthoDB" id="9806471at2"/>
<keyword evidence="5" id="KW-1278">Translocase</keyword>
<dbReference type="EMBL" id="CP044427">
    <property type="protein sequence ID" value="QFG70228.1"/>
    <property type="molecule type" value="Genomic_DNA"/>
</dbReference>
<dbReference type="SMART" id="SM00382">
    <property type="entry name" value="AAA"/>
    <property type="match status" value="1"/>
</dbReference>
<organism evidence="8 9">
    <name type="scientific">Ornithinimicrobium pratense</name>
    <dbReference type="NCBI Taxonomy" id="2593973"/>
    <lineage>
        <taxon>Bacteria</taxon>
        <taxon>Bacillati</taxon>
        <taxon>Actinomycetota</taxon>
        <taxon>Actinomycetes</taxon>
        <taxon>Micrococcales</taxon>
        <taxon>Ornithinimicrobiaceae</taxon>
        <taxon>Ornithinimicrobium</taxon>
    </lineage>
</organism>
<dbReference type="InterPro" id="IPR003593">
    <property type="entry name" value="AAA+_ATPase"/>
</dbReference>
<evidence type="ECO:0000256" key="3">
    <source>
        <dbReference type="ARBA" id="ARBA00022741"/>
    </source>
</evidence>
<keyword evidence="1" id="KW-0813">Transport</keyword>
<dbReference type="CDD" id="cd03256">
    <property type="entry name" value="ABC_PhnC_transporter"/>
    <property type="match status" value="1"/>
</dbReference>
<dbReference type="GO" id="GO:0005524">
    <property type="term" value="F:ATP binding"/>
    <property type="evidence" value="ECO:0007669"/>
    <property type="project" value="UniProtKB-KW"/>
</dbReference>
<evidence type="ECO:0000256" key="2">
    <source>
        <dbReference type="ARBA" id="ARBA00022475"/>
    </source>
</evidence>
<dbReference type="Pfam" id="PF00005">
    <property type="entry name" value="ABC_tran"/>
    <property type="match status" value="1"/>
</dbReference>
<keyword evidence="9" id="KW-1185">Reference proteome</keyword>
<dbReference type="InterPro" id="IPR050086">
    <property type="entry name" value="MetN_ABC_transporter-like"/>
</dbReference>
<dbReference type="InterPro" id="IPR012693">
    <property type="entry name" value="ABC_transpr_PhnC"/>
</dbReference>
<dbReference type="PANTHER" id="PTHR43166:SF6">
    <property type="entry name" value="PHOSPHONATES IMPORT ATP-BINDING PROTEIN PHNC"/>
    <property type="match status" value="1"/>
</dbReference>
<dbReference type="InterPro" id="IPR027417">
    <property type="entry name" value="P-loop_NTPase"/>
</dbReference>
<dbReference type="NCBIfam" id="TIGR02315">
    <property type="entry name" value="ABC_phnC"/>
    <property type="match status" value="1"/>
</dbReference>
<sequence>MEVSGLTKVFPNGTRALAGVDLTVEAGETVVLLGANGAGKSILQKSLTRLVEPTSGSVRVLGTEVTTASSGELRTLRRRVGIVFQRINLVRELSVLTNVIHGALGRAGTPRNWMAITARSQQRVEAMEALERVGLAGVADRRAEQLSGGHQQRVAIARMLMQRPEIILADEPVAALDPRAGRSVMDLLWQIAADEGMTLVCTLHQLQLARDYGQRVVALRDGTVAFDSVMSQVPDSWLRELYADEDDGDVPAFVEGLPS</sequence>
<feature type="domain" description="ABC transporter" evidence="7">
    <location>
        <begin position="1"/>
        <end position="246"/>
    </location>
</feature>
<protein>
    <submittedName>
        <fullName evidence="8">Phosphonate ABC transporter ATP-binding protein</fullName>
    </submittedName>
</protein>
<evidence type="ECO:0000256" key="5">
    <source>
        <dbReference type="ARBA" id="ARBA00022967"/>
    </source>
</evidence>
<evidence type="ECO:0000313" key="8">
    <source>
        <dbReference type="EMBL" id="QFG70228.1"/>
    </source>
</evidence>
<proteinExistence type="predicted"/>
<evidence type="ECO:0000313" key="9">
    <source>
        <dbReference type="Proteomes" id="UP000326546"/>
    </source>
</evidence>
<reference evidence="8 9" key="1">
    <citation type="submission" date="2019-09" db="EMBL/GenBank/DDBJ databases">
        <title>Serinicoccus pratensis sp. nov., isolated from meadow soil.</title>
        <authorList>
            <person name="Zhang W."/>
        </authorList>
    </citation>
    <scope>NUCLEOTIDE SEQUENCE [LARGE SCALE GENOMIC DNA]</scope>
    <source>
        <strain evidence="8 9">W204</strain>
    </source>
</reference>
<keyword evidence="4 8" id="KW-0067">ATP-binding</keyword>
<dbReference type="KEGG" id="serw:FY030_08245"/>
<evidence type="ECO:0000259" key="7">
    <source>
        <dbReference type="PROSITE" id="PS50893"/>
    </source>
</evidence>
<dbReference type="Proteomes" id="UP000326546">
    <property type="component" value="Chromosome"/>
</dbReference>
<dbReference type="SUPFAM" id="SSF52540">
    <property type="entry name" value="P-loop containing nucleoside triphosphate hydrolases"/>
    <property type="match status" value="1"/>
</dbReference>
<evidence type="ECO:0000256" key="1">
    <source>
        <dbReference type="ARBA" id="ARBA00022448"/>
    </source>
</evidence>
<evidence type="ECO:0000256" key="4">
    <source>
        <dbReference type="ARBA" id="ARBA00022840"/>
    </source>
</evidence>